<feature type="compositionally biased region" description="Polar residues" evidence="1">
    <location>
        <begin position="211"/>
        <end position="231"/>
    </location>
</feature>
<gene>
    <name evidence="2" type="ORF">IF1G_03896</name>
</gene>
<evidence type="ECO:0000313" key="2">
    <source>
        <dbReference type="EMBL" id="TQV98153.1"/>
    </source>
</evidence>
<accession>A0A545V8W1</accession>
<keyword evidence="3" id="KW-1185">Reference proteome</keyword>
<reference evidence="2 3" key="1">
    <citation type="journal article" date="2019" name="Appl. Microbiol. Biotechnol.">
        <title>Genome sequence of Isaria javanica and comparative genome analysis insights into family S53 peptidase evolution in fungal entomopathogens.</title>
        <authorList>
            <person name="Lin R."/>
            <person name="Zhang X."/>
            <person name="Xin B."/>
            <person name="Zou M."/>
            <person name="Gao Y."/>
            <person name="Qin F."/>
            <person name="Hu Q."/>
            <person name="Xie B."/>
            <person name="Cheng X."/>
        </authorList>
    </citation>
    <scope>NUCLEOTIDE SEQUENCE [LARGE SCALE GENOMIC DNA]</scope>
    <source>
        <strain evidence="2 3">IJ1G</strain>
    </source>
</reference>
<evidence type="ECO:0000313" key="3">
    <source>
        <dbReference type="Proteomes" id="UP000315783"/>
    </source>
</evidence>
<feature type="region of interest" description="Disordered" evidence="1">
    <location>
        <begin position="211"/>
        <end position="240"/>
    </location>
</feature>
<sequence>MEAPDNSYYNRHGHVNKAIYSRGHPQQTSSGKRQLPADVDRSQEQPLKRLNTSISDGQLDAPELRFVDTQARDTLTMTNGANGGVCSDLFDLEEVEFDNADFELNLLDTNHPPTPAKSLEAQVPGDDLWQFVTLPPSTDEKQPPSSVLGELDNVSISTTAPNFDPSLQFSPPHSASPAIEESIDCVKDVTDEISWDYVNSQLQRMCTDQKTGHTTDGVAVSSTAHQQGTQLATPPSTAPSVPAGMLLRPYKVWFHIREMLEAKESMYKNQPSLKFELFARVIHTRRENFEKKQLFQMRDLFKVNPPYLSGVLLH</sequence>
<dbReference type="AlphaFoldDB" id="A0A545V8W1"/>
<organism evidence="2 3">
    <name type="scientific">Cordyceps javanica</name>
    <dbReference type="NCBI Taxonomy" id="43265"/>
    <lineage>
        <taxon>Eukaryota</taxon>
        <taxon>Fungi</taxon>
        <taxon>Dikarya</taxon>
        <taxon>Ascomycota</taxon>
        <taxon>Pezizomycotina</taxon>
        <taxon>Sordariomycetes</taxon>
        <taxon>Hypocreomycetidae</taxon>
        <taxon>Hypocreales</taxon>
        <taxon>Cordycipitaceae</taxon>
        <taxon>Cordyceps</taxon>
    </lineage>
</organism>
<dbReference type="EMBL" id="SPUK01000004">
    <property type="protein sequence ID" value="TQV98153.1"/>
    <property type="molecule type" value="Genomic_DNA"/>
</dbReference>
<feature type="region of interest" description="Disordered" evidence="1">
    <location>
        <begin position="19"/>
        <end position="56"/>
    </location>
</feature>
<feature type="compositionally biased region" description="Basic and acidic residues" evidence="1">
    <location>
        <begin position="38"/>
        <end position="47"/>
    </location>
</feature>
<dbReference type="Proteomes" id="UP000315783">
    <property type="component" value="Unassembled WGS sequence"/>
</dbReference>
<comment type="caution">
    <text evidence="2">The sequence shown here is derived from an EMBL/GenBank/DDBJ whole genome shotgun (WGS) entry which is preliminary data.</text>
</comment>
<evidence type="ECO:0000256" key="1">
    <source>
        <dbReference type="SAM" id="MobiDB-lite"/>
    </source>
</evidence>
<name>A0A545V8W1_9HYPO</name>
<protein>
    <submittedName>
        <fullName evidence="2">Uncharacterized protein</fullName>
    </submittedName>
</protein>
<dbReference type="OrthoDB" id="5397183at2759"/>
<proteinExistence type="predicted"/>